<comment type="caution">
    <text evidence="9">The sequence shown here is derived from an EMBL/GenBank/DDBJ whole genome shotgun (WGS) entry which is preliminary data.</text>
</comment>
<feature type="transmembrane region" description="Helical" evidence="5">
    <location>
        <begin position="12"/>
        <end position="30"/>
    </location>
</feature>
<gene>
    <name evidence="5" type="primary">nuoN</name>
    <name evidence="9" type="ORF">FHS44_000383</name>
</gene>
<evidence type="ECO:0000259" key="8">
    <source>
        <dbReference type="Pfam" id="PF00361"/>
    </source>
</evidence>
<feature type="compositionally biased region" description="Basic and acidic residues" evidence="7">
    <location>
        <begin position="543"/>
        <end position="554"/>
    </location>
</feature>
<dbReference type="EMBL" id="JACHJP010000001">
    <property type="protein sequence ID" value="MBB4913311.1"/>
    <property type="molecule type" value="Genomic_DNA"/>
</dbReference>
<dbReference type="PANTHER" id="PTHR22773">
    <property type="entry name" value="NADH DEHYDROGENASE"/>
    <property type="match status" value="1"/>
</dbReference>
<dbReference type="RefSeq" id="WP_184712099.1">
    <property type="nucleotide sequence ID" value="NZ_JACHJP010000001.1"/>
</dbReference>
<evidence type="ECO:0000256" key="2">
    <source>
        <dbReference type="ARBA" id="ARBA00022692"/>
    </source>
</evidence>
<dbReference type="InterPro" id="IPR001750">
    <property type="entry name" value="ND/Mrp_TM"/>
</dbReference>
<keyword evidence="5" id="KW-0813">Transport</keyword>
<comment type="catalytic activity">
    <reaction evidence="5">
        <text>a quinone + NADH + 5 H(+)(in) = a quinol + NAD(+) + 4 H(+)(out)</text>
        <dbReference type="Rhea" id="RHEA:57888"/>
        <dbReference type="ChEBI" id="CHEBI:15378"/>
        <dbReference type="ChEBI" id="CHEBI:24646"/>
        <dbReference type="ChEBI" id="CHEBI:57540"/>
        <dbReference type="ChEBI" id="CHEBI:57945"/>
        <dbReference type="ChEBI" id="CHEBI:132124"/>
    </reaction>
</comment>
<protein>
    <recommendedName>
        <fullName evidence="5">NADH-quinone oxidoreductase subunit N</fullName>
        <ecNumber evidence="5">7.1.1.-</ecNumber>
    </recommendedName>
    <alternativeName>
        <fullName evidence="5">NADH dehydrogenase I subunit N</fullName>
    </alternativeName>
    <alternativeName>
        <fullName evidence="5">NDH-1 subunit N</fullName>
    </alternativeName>
</protein>
<dbReference type="Proteomes" id="UP000552644">
    <property type="component" value="Unassembled WGS sequence"/>
</dbReference>
<proteinExistence type="inferred from homology"/>
<feature type="domain" description="NADH:quinone oxidoreductase/Mrp antiporter transmembrane" evidence="8">
    <location>
        <begin position="179"/>
        <end position="250"/>
    </location>
</feature>
<evidence type="ECO:0000256" key="1">
    <source>
        <dbReference type="ARBA" id="ARBA00004127"/>
    </source>
</evidence>
<feature type="domain" description="NADH:quinone oxidoreductase/Mrp antiporter transmembrane" evidence="8">
    <location>
        <begin position="300"/>
        <end position="515"/>
    </location>
</feature>
<sequence>MIQSVVQSIDYFAVAPPLVLALAAGLVLLLDAFLPRRPYVRPALGAVTLAGVLVALGFVIAQASRSGEAIRTFCVPESLTAPTRGIPAVSPAAPPGVEQVTQTLTGTAAVAPGPGAVSAPSCSFVVDDFTLIFAGLVLVAGVVVVLLSMTLLASGEIPVGEWHFLLLCTLTGAVALPASRDLIMLVVALELVSLPVFALTGLRRHDGRASEAAVKLFLVSVVSTAVTLFGISLLYGVTGTVHLDRLAQVLRERAAVPAAPGPGQAAGTALPQAAGAADVTEGYVSSLHIVYDSPPPDLSSVVTVAIVLVLAGFAFKVAAVPFHAWAGDVYQGAPVPVAALLSVISKAAGFAGLILILVTALGSESGTWVPLVAIIAALTMTVGNLLALRQRHAVRLLAWSSVAQSGYILAPLGVRDEEATSASIAYLVFYAAMNLGAFAVVMLVSRRAARNELDDYRGLAFRNPAAGLALVFFLLCLAGLPPGLVGLFAKIVVFRELVVGGVGWLAVVMAVNTVIGLYYYVAWAVRILTPAPGRAAGKAAPGPDRREVREDDAARAVPAVSSERGITGHAVPGASSGHEDVGRAAPETSSGREGVPDQGSPAPGQVPGTPDITAPAAPAAPTAPAAPAALVEDADGGGSRTGWRAGWMPVAVAIGVTAFVALLFSVAPQVVLDFLPGVVGIGR</sequence>
<dbReference type="GO" id="GO:0008137">
    <property type="term" value="F:NADH dehydrogenase (ubiquinone) activity"/>
    <property type="evidence" value="ECO:0007669"/>
    <property type="project" value="InterPro"/>
</dbReference>
<evidence type="ECO:0000256" key="4">
    <source>
        <dbReference type="ARBA" id="ARBA00023136"/>
    </source>
</evidence>
<feature type="transmembrane region" description="Helical" evidence="5">
    <location>
        <begin position="42"/>
        <end position="61"/>
    </location>
</feature>
<organism evidence="9 10">
    <name type="scientific">Streptosporangium saharense</name>
    <dbReference type="NCBI Taxonomy" id="1706840"/>
    <lineage>
        <taxon>Bacteria</taxon>
        <taxon>Bacillati</taxon>
        <taxon>Actinomycetota</taxon>
        <taxon>Actinomycetes</taxon>
        <taxon>Streptosporangiales</taxon>
        <taxon>Streptosporangiaceae</taxon>
        <taxon>Streptosporangium</taxon>
    </lineage>
</organism>
<dbReference type="Pfam" id="PF00361">
    <property type="entry name" value="Proton_antipo_M"/>
    <property type="match status" value="2"/>
</dbReference>
<dbReference type="GO" id="GO:0012505">
    <property type="term" value="C:endomembrane system"/>
    <property type="evidence" value="ECO:0007669"/>
    <property type="project" value="UniProtKB-SubCell"/>
</dbReference>
<comment type="subcellular location">
    <subcellularLocation>
        <location evidence="5">Cell membrane</location>
        <topology evidence="5">Multi-pass membrane protein</topology>
    </subcellularLocation>
    <subcellularLocation>
        <location evidence="1">Endomembrane system</location>
        <topology evidence="1">Multi-pass membrane protein</topology>
    </subcellularLocation>
    <subcellularLocation>
        <location evidence="6">Membrane</location>
        <topology evidence="6">Multi-pass membrane protein</topology>
    </subcellularLocation>
</comment>
<reference evidence="9 10" key="1">
    <citation type="submission" date="2020-08" db="EMBL/GenBank/DDBJ databases">
        <title>Genomic Encyclopedia of Type Strains, Phase III (KMG-III): the genomes of soil and plant-associated and newly described type strains.</title>
        <authorList>
            <person name="Whitman W."/>
        </authorList>
    </citation>
    <scope>NUCLEOTIDE SEQUENCE [LARGE SCALE GENOMIC DNA]</scope>
    <source>
        <strain evidence="9 10">CECT 8840</strain>
    </source>
</reference>
<name>A0A7W7QGR8_9ACTN</name>
<evidence type="ECO:0000313" key="9">
    <source>
        <dbReference type="EMBL" id="MBB4913311.1"/>
    </source>
</evidence>
<feature type="transmembrane region" description="Helical" evidence="5">
    <location>
        <begin position="424"/>
        <end position="444"/>
    </location>
</feature>
<keyword evidence="5" id="KW-0874">Quinone</keyword>
<keyword evidence="3 5" id="KW-1133">Transmembrane helix</keyword>
<feature type="transmembrane region" description="Helical" evidence="5">
    <location>
        <begin position="647"/>
        <end position="667"/>
    </location>
</feature>
<keyword evidence="5" id="KW-1003">Cell membrane</keyword>
<feature type="region of interest" description="Disordered" evidence="7">
    <location>
        <begin position="533"/>
        <end position="639"/>
    </location>
</feature>
<feature type="transmembrane region" description="Helical" evidence="5">
    <location>
        <begin position="214"/>
        <end position="237"/>
    </location>
</feature>
<evidence type="ECO:0000256" key="3">
    <source>
        <dbReference type="ARBA" id="ARBA00022989"/>
    </source>
</evidence>
<keyword evidence="4 5" id="KW-0472">Membrane</keyword>
<keyword evidence="10" id="KW-1185">Reference proteome</keyword>
<comment type="subunit">
    <text evidence="5">NDH-1 is composed of 14 different subunits. Subunits NuoA, H, J, K, L, M, N constitute the membrane sector of the complex.</text>
</comment>
<accession>A0A7W7QGR8</accession>
<evidence type="ECO:0000256" key="7">
    <source>
        <dbReference type="SAM" id="MobiDB-lite"/>
    </source>
</evidence>
<feature type="transmembrane region" description="Helical" evidence="5">
    <location>
        <begin position="301"/>
        <end position="325"/>
    </location>
</feature>
<dbReference type="HAMAP" id="MF_00445">
    <property type="entry name" value="NDH1_NuoN_1"/>
    <property type="match status" value="1"/>
</dbReference>
<keyword evidence="2 5" id="KW-0812">Transmembrane</keyword>
<dbReference type="GO" id="GO:0042773">
    <property type="term" value="P:ATP synthesis coupled electron transport"/>
    <property type="evidence" value="ECO:0007669"/>
    <property type="project" value="InterPro"/>
</dbReference>
<dbReference type="EC" id="7.1.1.-" evidence="5"/>
<feature type="transmembrane region" description="Helical" evidence="5">
    <location>
        <begin position="337"/>
        <end position="362"/>
    </location>
</feature>
<feature type="compositionally biased region" description="Low complexity" evidence="7">
    <location>
        <begin position="613"/>
        <end position="629"/>
    </location>
</feature>
<keyword evidence="5" id="KW-1278">Translocase</keyword>
<feature type="compositionally biased region" description="Low complexity" evidence="7">
    <location>
        <begin position="533"/>
        <end position="542"/>
    </location>
</feature>
<feature type="transmembrane region" description="Helical" evidence="5">
    <location>
        <begin position="394"/>
        <end position="412"/>
    </location>
</feature>
<evidence type="ECO:0000256" key="5">
    <source>
        <dbReference type="HAMAP-Rule" id="MF_00445"/>
    </source>
</evidence>
<feature type="transmembrane region" description="Helical" evidence="5">
    <location>
        <begin position="182"/>
        <end position="202"/>
    </location>
</feature>
<dbReference type="GO" id="GO:0005886">
    <property type="term" value="C:plasma membrane"/>
    <property type="evidence" value="ECO:0007669"/>
    <property type="project" value="UniProtKB-SubCell"/>
</dbReference>
<feature type="transmembrane region" description="Helical" evidence="5">
    <location>
        <begin position="465"/>
        <end position="489"/>
    </location>
</feature>
<dbReference type="AlphaFoldDB" id="A0A7W7QGR8"/>
<dbReference type="InterPro" id="IPR010096">
    <property type="entry name" value="NADH-Q_OxRdtase_suN/2"/>
</dbReference>
<feature type="transmembrane region" description="Helical" evidence="5">
    <location>
        <begin position="501"/>
        <end position="521"/>
    </location>
</feature>
<keyword evidence="5" id="KW-0520">NAD</keyword>
<evidence type="ECO:0000256" key="6">
    <source>
        <dbReference type="RuleBase" id="RU000320"/>
    </source>
</evidence>
<comment type="function">
    <text evidence="5">NDH-1 shuttles electrons from NADH, via FMN and iron-sulfur (Fe-S) centers, to quinones in the respiratory chain. The immediate electron acceptor for the enzyme in this species is believed to be a menaquinone. Couples the redox reaction to proton translocation (for every two electrons transferred, four hydrogen ions are translocated across the cytoplasmic membrane), and thus conserves the redox energy in a proton gradient.</text>
</comment>
<feature type="transmembrane region" description="Helical" evidence="5">
    <location>
        <begin position="368"/>
        <end position="387"/>
    </location>
</feature>
<feature type="transmembrane region" description="Helical" evidence="5">
    <location>
        <begin position="129"/>
        <end position="152"/>
    </location>
</feature>
<dbReference type="GO" id="GO:0050136">
    <property type="term" value="F:NADH dehydrogenase (quinone) (non-electrogenic) activity"/>
    <property type="evidence" value="ECO:0007669"/>
    <property type="project" value="UniProtKB-UniRule"/>
</dbReference>
<comment type="similarity">
    <text evidence="5">Belongs to the complex I subunit 2 family.</text>
</comment>
<evidence type="ECO:0000313" key="10">
    <source>
        <dbReference type="Proteomes" id="UP000552644"/>
    </source>
</evidence>
<dbReference type="GO" id="GO:0048038">
    <property type="term" value="F:quinone binding"/>
    <property type="evidence" value="ECO:0007669"/>
    <property type="project" value="UniProtKB-KW"/>
</dbReference>